<name>A0A1L7XJ56_9HELO</name>
<dbReference type="OrthoDB" id="5245063at2759"/>
<proteinExistence type="predicted"/>
<feature type="domain" description="Rad26-like C-terminal" evidence="3">
    <location>
        <begin position="657"/>
        <end position="709"/>
    </location>
</feature>
<evidence type="ECO:0000259" key="4">
    <source>
        <dbReference type="Pfam" id="PF21048"/>
    </source>
</evidence>
<protein>
    <submittedName>
        <fullName evidence="5">Related to protein UVS-3 (Presumed DNA repair and checkpoint control protein)</fullName>
    </submittedName>
</protein>
<dbReference type="EMBL" id="FJOG01000028">
    <property type="protein sequence ID" value="CZR64986.1"/>
    <property type="molecule type" value="Genomic_DNA"/>
</dbReference>
<feature type="compositionally biased region" description="Polar residues" evidence="1">
    <location>
        <begin position="84"/>
        <end position="117"/>
    </location>
</feature>
<dbReference type="InterPro" id="IPR048379">
    <property type="entry name" value="Rad26-like_C"/>
</dbReference>
<evidence type="ECO:0000259" key="3">
    <source>
        <dbReference type="Pfam" id="PF21046"/>
    </source>
</evidence>
<organism evidence="5 6">
    <name type="scientific">Phialocephala subalpina</name>
    <dbReference type="NCBI Taxonomy" id="576137"/>
    <lineage>
        <taxon>Eukaryota</taxon>
        <taxon>Fungi</taxon>
        <taxon>Dikarya</taxon>
        <taxon>Ascomycota</taxon>
        <taxon>Pezizomycotina</taxon>
        <taxon>Leotiomycetes</taxon>
        <taxon>Helotiales</taxon>
        <taxon>Mollisiaceae</taxon>
        <taxon>Phialocephala</taxon>
        <taxon>Phialocephala fortinii species complex</taxon>
    </lineage>
</organism>
<dbReference type="STRING" id="576137.A0A1L7XJ56"/>
<evidence type="ECO:0000313" key="5">
    <source>
        <dbReference type="EMBL" id="CZR64986.1"/>
    </source>
</evidence>
<dbReference type="Pfam" id="PF21048">
    <property type="entry name" value="Rad26-like_N"/>
    <property type="match status" value="1"/>
</dbReference>
<keyword evidence="6" id="KW-1185">Reference proteome</keyword>
<feature type="compositionally biased region" description="Basic and acidic residues" evidence="1">
    <location>
        <begin position="246"/>
        <end position="263"/>
    </location>
</feature>
<feature type="domain" description="Rad26-like N-terminal" evidence="4">
    <location>
        <begin position="358"/>
        <end position="406"/>
    </location>
</feature>
<evidence type="ECO:0000313" key="6">
    <source>
        <dbReference type="Proteomes" id="UP000184330"/>
    </source>
</evidence>
<accession>A0A1L7XJ56</accession>
<feature type="domain" description="Rad26-like helical repeats" evidence="2">
    <location>
        <begin position="465"/>
        <end position="651"/>
    </location>
</feature>
<dbReference type="InterPro" id="IPR048380">
    <property type="entry name" value="Rad26-like_N"/>
</dbReference>
<feature type="region of interest" description="Disordered" evidence="1">
    <location>
        <begin position="246"/>
        <end position="281"/>
    </location>
</feature>
<dbReference type="Proteomes" id="UP000184330">
    <property type="component" value="Unassembled WGS sequence"/>
</dbReference>
<dbReference type="InterPro" id="IPR022093">
    <property type="entry name" value="Rad26-like_helical"/>
</dbReference>
<evidence type="ECO:0000256" key="1">
    <source>
        <dbReference type="SAM" id="MobiDB-lite"/>
    </source>
</evidence>
<evidence type="ECO:0000259" key="2">
    <source>
        <dbReference type="Pfam" id="PF12331"/>
    </source>
</evidence>
<reference evidence="5 6" key="1">
    <citation type="submission" date="2016-03" db="EMBL/GenBank/DDBJ databases">
        <authorList>
            <person name="Ploux O."/>
        </authorList>
    </citation>
    <scope>NUCLEOTIDE SEQUENCE [LARGE SCALE GENOMIC DNA]</scope>
    <source>
        <strain evidence="5 6">UAMH 11012</strain>
    </source>
</reference>
<feature type="region of interest" description="Disordered" evidence="1">
    <location>
        <begin position="73"/>
        <end position="123"/>
    </location>
</feature>
<sequence length="730" mass="82476">MAGYDDDEEVFDDDDFDALPDDAFVELENNAIQFTQAQTQAAQGKVVAPSSDYGDDLDDVDFDEDIIVDEARSTPAIIAPPPRNNQGHPTQQEQFRQQRYGATSNSNSISQLANRTRPTPPRFNVSNYVRPPAAIPLNDSVVAEQGSQHSAASDVKVESLQKQLEELIKERNTLKNELNAKAGEISIVRSKQEKTSKEFERQLANYKKESEEKLAKQQHALEQARTKEKNAATERDFIRRDLAEESERVRRLNKARDAEKKDVNVTPKKKKSLPHRDGFDDDEIEIISPSRVSPSKFQKRILGSPSKPGKRKRKTVESPAGALEIIQPEGPLAFNSSTLALDEAILAKLDIQDDRFDFIGTMLDHRIDAEHLRTVEELGKYALPSSPKESFQSVILGQIPALGLKKQSKELSIEFCNLLITMWKKCKKELYLEPIHLLIDMLNFALEMHTSKIAPGIVDALVDVAAKTIELVAIQRFRKLPEEYQIDTTACMRLLYIVAQGCMSLPENITRFWKLMRWEFVLVMVSANQREEDYLTMYKMLSTSMAKESWGPIPSGEMMAYESGMIMDHLVKEMVEAPCASGTERIGQDKFYRIRLHLLQLFTSMTRSPAASRALAGHPKAMGLFVNLVSEEMDNLARLISLAMRLLYHLVTKHENIDMQRKLAAVPGGPQKYLLCLSRLNYADDDLLLESGIDPDATPFAAEMLDMYVMLMGGVLELASWTDIMYGVWW</sequence>
<feature type="region of interest" description="Disordered" evidence="1">
    <location>
        <begin position="295"/>
        <end position="319"/>
    </location>
</feature>
<dbReference type="AlphaFoldDB" id="A0A1L7XJ56"/>
<dbReference type="Pfam" id="PF12331">
    <property type="entry name" value="Rad26-like_helical_rpts"/>
    <property type="match status" value="1"/>
</dbReference>
<gene>
    <name evidence="5" type="ORF">PAC_14886</name>
</gene>
<dbReference type="Pfam" id="PF21046">
    <property type="entry name" value="Rad26-like_C"/>
    <property type="match status" value="1"/>
</dbReference>